<feature type="domain" description="Dynein heavy chain C-terminal" evidence="21">
    <location>
        <begin position="4964"/>
        <end position="5208"/>
    </location>
</feature>
<keyword evidence="4" id="KW-0493">Microtubule</keyword>
<dbReference type="PANTHER" id="PTHR45703">
    <property type="entry name" value="DYNEIN HEAVY CHAIN"/>
    <property type="match status" value="1"/>
</dbReference>
<dbReference type="InterPro" id="IPR042228">
    <property type="entry name" value="Dynein_linker_3"/>
</dbReference>
<evidence type="ECO:0000256" key="7">
    <source>
        <dbReference type="ARBA" id="ARBA00023017"/>
    </source>
</evidence>
<dbReference type="Gene3D" id="3.20.180.20">
    <property type="entry name" value="Dynein heavy chain, N-terminal domain 2"/>
    <property type="match status" value="1"/>
</dbReference>
<feature type="region of interest" description="Disordered" evidence="12">
    <location>
        <begin position="1904"/>
        <end position="1939"/>
    </location>
</feature>
<keyword evidence="23" id="KW-1185">Reference proteome</keyword>
<evidence type="ECO:0000256" key="10">
    <source>
        <dbReference type="ARBA" id="ARBA00023212"/>
    </source>
</evidence>
<evidence type="ECO:0000256" key="12">
    <source>
        <dbReference type="SAM" id="MobiDB-lite"/>
    </source>
</evidence>
<dbReference type="InterPro" id="IPR041658">
    <property type="entry name" value="AAA_lid_11"/>
</dbReference>
<dbReference type="Gene3D" id="1.20.920.30">
    <property type="match status" value="1"/>
</dbReference>
<evidence type="ECO:0000256" key="9">
    <source>
        <dbReference type="ARBA" id="ARBA00023175"/>
    </source>
</evidence>
<dbReference type="Gene3D" id="1.20.58.1120">
    <property type="match status" value="1"/>
</dbReference>
<feature type="domain" description="Dynein heavy chain region D6 P-loop" evidence="13">
    <location>
        <begin position="4626"/>
        <end position="4759"/>
    </location>
</feature>
<feature type="region of interest" description="Disordered" evidence="12">
    <location>
        <begin position="3011"/>
        <end position="3122"/>
    </location>
</feature>
<comment type="caution">
    <text evidence="22">The sequence shown here is derived from an EMBL/GenBank/DDBJ whole genome shotgun (WGS) entry which is preliminary data.</text>
</comment>
<dbReference type="Pfam" id="PF03028">
    <property type="entry name" value="Dynein_heavy"/>
    <property type="match status" value="1"/>
</dbReference>
<organism evidence="22 23">
    <name type="scientific">Acropora cervicornis</name>
    <name type="common">Staghorn coral</name>
    <dbReference type="NCBI Taxonomy" id="6130"/>
    <lineage>
        <taxon>Eukaryota</taxon>
        <taxon>Metazoa</taxon>
        <taxon>Cnidaria</taxon>
        <taxon>Anthozoa</taxon>
        <taxon>Hexacorallia</taxon>
        <taxon>Scleractinia</taxon>
        <taxon>Astrocoeniina</taxon>
        <taxon>Acroporidae</taxon>
        <taxon>Acropora</taxon>
    </lineage>
</organism>
<dbReference type="Gene3D" id="3.10.490.20">
    <property type="match status" value="1"/>
</dbReference>
<feature type="domain" description="Dynein heavy chain AAA lid" evidence="20">
    <location>
        <begin position="4807"/>
        <end position="4921"/>
    </location>
</feature>
<dbReference type="SUPFAM" id="SSF52540">
    <property type="entry name" value="P-loop containing nucleoside triphosphate hydrolases"/>
    <property type="match status" value="3"/>
</dbReference>
<dbReference type="Gene3D" id="1.10.8.1220">
    <property type="match status" value="1"/>
</dbReference>
<feature type="compositionally biased region" description="Basic and acidic residues" evidence="12">
    <location>
        <begin position="2886"/>
        <end position="2895"/>
    </location>
</feature>
<accession>A0AAD9QZR9</accession>
<dbReference type="InterPro" id="IPR042219">
    <property type="entry name" value="AAA_lid_11_sf"/>
</dbReference>
<keyword evidence="10" id="KW-0206">Cytoskeleton</keyword>
<evidence type="ECO:0000256" key="6">
    <source>
        <dbReference type="ARBA" id="ARBA00022840"/>
    </source>
</evidence>
<dbReference type="GO" id="GO:0008569">
    <property type="term" value="F:minus-end-directed microtubule motor activity"/>
    <property type="evidence" value="ECO:0007669"/>
    <property type="project" value="InterPro"/>
</dbReference>
<keyword evidence="6" id="KW-0067">ATP-binding</keyword>
<feature type="region of interest" description="Disordered" evidence="12">
    <location>
        <begin position="1230"/>
        <end position="1259"/>
    </location>
</feature>
<dbReference type="GO" id="GO:0005524">
    <property type="term" value="F:ATP binding"/>
    <property type="evidence" value="ECO:0007669"/>
    <property type="project" value="UniProtKB-KW"/>
</dbReference>
<evidence type="ECO:0000259" key="21">
    <source>
        <dbReference type="Pfam" id="PF18199"/>
    </source>
</evidence>
<dbReference type="InterPro" id="IPR035706">
    <property type="entry name" value="AAA_9"/>
</dbReference>
<dbReference type="Pfam" id="PF18198">
    <property type="entry name" value="AAA_lid_11"/>
    <property type="match status" value="1"/>
</dbReference>
<feature type="compositionally biased region" description="Basic and acidic residues" evidence="12">
    <location>
        <begin position="24"/>
        <end position="34"/>
    </location>
</feature>
<evidence type="ECO:0000259" key="14">
    <source>
        <dbReference type="Pfam" id="PF08393"/>
    </source>
</evidence>
<keyword evidence="5" id="KW-0547">Nucleotide-binding</keyword>
<proteinExistence type="inferred from homology"/>
<dbReference type="InterPro" id="IPR042222">
    <property type="entry name" value="Dynein_2_N"/>
</dbReference>
<evidence type="ECO:0000259" key="17">
    <source>
        <dbReference type="Pfam" id="PF12780"/>
    </source>
</evidence>
<evidence type="ECO:0000256" key="5">
    <source>
        <dbReference type="ARBA" id="ARBA00022741"/>
    </source>
</evidence>
<feature type="domain" description="Dynein heavy chain ATP-binding dynein motor region" evidence="18">
    <location>
        <begin position="4137"/>
        <end position="4318"/>
    </location>
</feature>
<gene>
    <name evidence="22" type="ORF">P5673_004844</name>
</gene>
<feature type="compositionally biased region" description="Acidic residues" evidence="12">
    <location>
        <begin position="3051"/>
        <end position="3063"/>
    </location>
</feature>
<dbReference type="Pfam" id="PF08393">
    <property type="entry name" value="DHC_N2"/>
    <property type="match status" value="1"/>
</dbReference>
<dbReference type="InterPro" id="IPR041466">
    <property type="entry name" value="Dynein_AAA5_ext"/>
</dbReference>
<dbReference type="GO" id="GO:0045505">
    <property type="term" value="F:dynein intermediate chain binding"/>
    <property type="evidence" value="ECO:0007669"/>
    <property type="project" value="InterPro"/>
</dbReference>
<comment type="subcellular location">
    <subcellularLocation>
        <location evidence="1">Cytoplasm</location>
        <location evidence="1">Cytoskeleton</location>
    </subcellularLocation>
</comment>
<dbReference type="PANTHER" id="PTHR45703:SF36">
    <property type="entry name" value="DYNEIN HEAVY CHAIN, CYTOPLASMIC"/>
    <property type="match status" value="1"/>
</dbReference>
<sequence length="5245" mass="591198">MDISQPKLPAIGESRNLVSQPDVKNVESSRDVNSRENSASLQTNSNVVLEDEDVQLLLKQVSRNFVNALQQNSSESWSHFCHVLDLIKPYAHFLAGFPLIVHYVKRTCQVIEASDNQIELKFVLDKLSSVFTSEFLLAQEDTGRLYLPFPVDSLEVSLYTPRSQRSHCPRGVRVPRGDSIFPRSRTYIYDKSDGELKSFGPKPLCLEDLKRSLPRVVREIATREATLGGSLGTTVHAIDTDLPQTRIPTPPSIPKRPSSFPVCKSPSLEVRQISQIGESKKVLLPQTGREVVEEFVKGNFLGEFKFAFLNSAPSVRYNPYNLVVVPEEEVNPEHYVISSNCVLHVNPHGPSETQSLAEWYREMCLFKAISSIGFFRNFLVTKMFKKWKDIKKLSHFLRVEAEIERSLLANVPSFGSALLRISHLLQDLGKVTFLPFQVNFSYPLDEFEETVLKTYHKGYQYIEKFFKYCQMIVDKTQESCFEYLEYCEGQVKNHRHNYHESMAVAKKKRGIRQRNLKLARDEVKRLNSFVRLLDHIIVSNLLRLVQCNISRFVDDVMLGPRPDRDGLFTAEIVVRADHKLELSPSIEHFTHSVDVALRSVISTSCSLSHAMKLGPRVNTSQQNRKIGDDKELKGDVQELSDSLTQRQSGGDLDKLIYNLKKDSDEALHAGNHHLSHSSPTMTLKTDESRTAVLVTRSDGEVQEDLNGLNSDLLSARDMSGEACQELCVPQNGGLVVEGQRFQEFVSDRSPLTKEKLMQFMLTNKQIKESLTHQENLLLQASKEVEQFCDDHMWVAEIHQFVNSWVDDTSESWNGQPAITIEQKLTQVKAWKVQVSSMTKTFCTQNGIFFVDCREVQISLLPRLTTIFKEMAQMLIADVMRLSDELIKDSDKLKKRLTEKNTDIKSFADFTERLMSVKEHVAKLKEKVEYIKNLYEVIRGCYRVLTPEEEMREEKVWATWEGFLFVLQEGVDFMEMNKMLVREKLLETIGYLEKSADGIGRAATSGKFLDPSETPSSILQAIRELKDQFMNIRDQLSDLSKCQAIILGSQYDLKPVIDIQHAIEKRQELWRYFDVSSYTIREWMQTVFKKMNVQKALDKISEWNTAGKKLKQYVPVDDKVLQSWLSLVEEFSQDVPFFVQLSSDALKPRHWRALFIGMGQDYDPTWHFTVADLLSFNLGRYKDLIAAVCSGATAEYALEQQLERLIRGWQEKDFKLAKHIPLMRPRIERESKKNVKEKRKNIRPGQNSGHKTNVKAKPKTPSSVPDMFILIGIGELKCIIEDNLVTLNTMLTSPHVADLKPLVETWIGCLQEIENITDIWTDCQKKWLYLSNVFTEPEIRKIMADNNARFKEVDERYREFIHVILKDPRVLSALPLKKRGEKGWRELQGDALRDLLLELIRKEEDLIRLVKDYIENVRISFPRLFFLSDNDLLSLLAWSRNPKDLLPFVRKCFPGIKNLLFSLPKDGNLKMTSSLDTALNAHLLQVTALEGSSGETIPLLSVIPASPRPQAWLATLEEKMRNALVRSLGECVKRRLEKKESASTLKELLTFGPQISSSDHILVKFPSQCVLTAEAIVRNINMTEALQSGSLRELSQLRKMLGSYVDDLSFAIRKKMELQASSKIIDRLQSVLAGLVALAIGQRDMLTEFINNNITDANSFEWITQLRHRIEINTLIGSPYQGETNSTSSRIPISRTYEIGLCTVQQLGSRFIYGYEYLGPTPRLVMTPLTHRCFLALTTALRAHYCGVPVGLDGIGKTETVRDLSKAFGRHLVMFNCSEQLQSSLLVRYLRGMVCSGSWACFESVDCLGSSVLSILGEHLSTIVTSLKCLKKFELSQYTARGISKTDTRRDKVTKRRNSVVTLTPLPKEAFSPNHILDDLIVRADSSTLKLHLVAKNIKGDHLPQRKRHLSVSRDSDLQDGDYYHSDSQHEASSLESQQKLPETFQNTTTMEHKRHRSCSEFQMPLLGSIVFEGQLLPASAFYGCFMTMSGTCSTMGNLPDNFRAHLRPVSMLFPDGRPVVEVWLVCCGFTEAKALALKIDIFFKLISQQLSQQTQYSFGLRSMKMVTHLAGRQLEKDMAKKRNTTAMTSVMEEPISESKDDTVPEANTRSSFIESLERRQSEENAVVHALFTYFGNKLLLDDKPLFSRAVDEVFAHSVLMSVSMEGDPQLIEEIKEQLRANGLQVKPEVVSKIVQLHTSMQTNHNVILVGCPGSGKSTLYTILASVMSKMNGETAPPVVKTRRQTFVEKKTSTFKLTKASVAEVKEAFCPRVDLSVVFPKSLTCEELFGSLHSESGVWIDGLVSKWLRDATLTCDTMTELLSSQSSDKQRFARMMGSLCHVKKWIVLDGPMDDTWLESMGTLLDSTRALNLANGETISQPETVSLLFEVTELQHVSPALVTRCGVVHCPESTVGWKVIFKSWMKGAHARWEITNRGLGILSCLMDHAVDSTLKFLDEHCQTVLTEGYSPPRAPSKTASGIYEVQTLLRFLSAIFDRHILREDEDSAMQMIGLKQGQSVSSISSRHSSGIFASDSGRVTSSFAFAFVWTFGGHLHERYASKFNEYARQLLSSGPYPVLVPPEGSVYDYCLDFSKGGLVKWDERPAAIQRKTLPSSYTVLTELDRYFYLIDLMLSTRQPVLLVGESGNLVNPRYSPTRVCLSPGLTSRLLREAIEHKLQQMQRKELNQMAVQKSLGNAPTRALAGSKTASQLFFLDDLNCASADSFGIQSPLELLRQILSQGTMYDKQRYHFYSVQNVHFMAACVPPGAATSGGGVAAYPVSPRLSRLMTVLSFFPLSSDSLRSIYRSVFVTWLEEFPTYSVTHHEQLGKALSSATVKMYDVIRQELRPTPLHPHYLFTQHELSRVVQGMSLLSSKSRGRPRPRARRRTEPGREVERETKLGPILVGSVDLYIQGGEKWQSKEEQVWKGRSWPSLTSGPRESAMSVNTPAAMSPMIRSLLRLWCHETTRTYSDRLFSQEQRLWFSSLLRETVEEFFCSDSSEAEMEILCEEQEELPKNTSEISSGTNAPPLSAMTEKPDHREESDDVNGGHEEDVDASGGEDEDASKELGDEGLIDGPGADIGDEQVEEVDEQMSEIEEDKFEVEDDQDISREDTSLESTTGGRFGRNKVTFDDRNIASLDVKYTGPLILFEQLAFSGEDLADIVFCKHFNASVTGLESNASEMATKNYLECADSILEQGINRCLASYNSQVAESSSGRIMNLVTFREALRHATRLSRALATPGGHALLLSSLGYGRRSLTKVTAHAACYKEVLKSCRHTVVYLVSPVMIDTVVHVAKVNQYGKINGLLRNGTVIVSFSQFIEVQRSQFQSKEDLRQQIKLASFIAGLQGKSVVLFVPEGVDDESMQDICSFMSEGTCPGLYTQNELSLISSQLLPGGKRGARRAESQDIAQDRYFRRVKSNLHVVVCLKYTPLHLSSSPSKNQLYKFPALVTRSCCVDIYRAWPRKALISVAEKELEKEESVLNLLPLKRRERDMQSSTICSVMAQVHLSSRTMVEKVYGSRALKFYSPDTYLDFIDLFRKISIRLCVKEKEEAAHLEKAIKRMDEATNSLNKMQRELDQLSPVFEASRTDVQVSQETVEACQKEYTNAKDKCKKQELDIELMQGPIEILKKAAQAEFEKVNPLFDAAWRAIDSLNIYDVEEIRSYRTPPDLVRLVVNAVCLLFEKEQTWEEGKLLLNRLNFFKDLEFYNMKGISDSIFNGLQLFYDDPKFSPDVVQEGSMAAKSLCMWVRAVYEFCLVYRALEPKRLQLANAEAGLEKAKSILGEMRVRCNAVKQELESSIQLYKDSVKHSRGVEKQIQSLDAIRAKGVALVESLSSYTSTWHSNRSSTKQRLLTAPGDALVTAAAVCYLGPLQPDARQELFSDWLKACDGITRKPKQRLLSLSSVILRDARNKNATGNSGISRPTTQSAIESTETTGKLSLRKDVSLESILSCPNEIDDWRRRDLPSDQQSLQNALILRSCGDDRTRAWPLLVDPHNQAELWIAALHQVDLDTSRSETRLSDRSPSRHSCRSSVELEAALLGDSHPGQSAADDSEHDPHFSDNEVDQFLESLKEPEEHGGNFLESVTPATATRTERPLLSTLTTTSEKLAVERLAEVMGVRNTNSPPPVQFISTPVMNLAQQNLLIVQADDPQIVNKLHAAVKKGLVTLVTHVERRRWEKSLELLLLRQTFTNADGMTQVFIGNTAVNYHPSFRLYLSSSFPLFTPGEGQYPLPFSKVSTLSLSLSRDGLRDMLLLETLRLERPEFDSPLRSAERDISLHNQQIAQAKESVLRKVVALSSPLLKDSSMKAVVIQSKEMISTAEERCQEAEQFWFNGTPPPGRVMRFAPLPSNLTVIYSKMKTELLLKQNDFLPVAKHGALLFVVMSRLQELHPYYCFPLHSFVQLYHDTISERNRGKKSSGSPAARSAELMSALSKKIFERTSWSLFQADNHFFPFLLAMEKLLNSGSVSRDEWLIFSRMPTEFPVNDLEESDSPIPHWLPRRAWLAIDELEVLPAFKGLKNSVANQSEQWREYFNLPPVLLGLTPGDFSHLTVFQKALLWKTFQPGQLFRVCHDIVLYQVGASMTRSIGYDLEQLYPFTSQSRPVVFLLPSLAILEQGEASVLKDPVTDVINLARARGKDGSLLMVTLGNTASLEKALFCVKEGTKTGCWVVLENCHLAANWSKEFVQQLHTIMTMTETIPNHELERQYTEGGLQERPEIIEAEDDLVHPEFRLWLTTKTNVGLPLPAVLVQNGIKVACEAKENFRDSVRTNFHVVSGSLNNCTPVWGTAAESSVYKSDIQLYAIYKLAYLHSSLLQRRKYGQMAFSCPYKWFHADLLAGLRSLCDMSRTSHASVPIAAVEEMLGYVVYGGHAINGLDLNAVKSIASSIFVDSVGKDLTQEDIKLEQIDTLIANLPEAPPCKQFALTDLSDAIYQSKLSSLIADRLATCTGNPMAPISFESYATSVAEETMNEISIIIQAIRAHDLAQDANTAVASFILRELVFLLRLLEEAVKDLVLLNDAFSGNIAFTPDLFNLALSLRHRQAPSEWLVKRSVRISLAVWLENIGIQFKLLTGYHSCSPLLPCSFSLGAFFHPQAFLACVLMDHARSTMKSVYGLEFAVEVLNQETDCTSPPSRGIYLSGLKLNGASWDTERGCISGLTDSRDSCELPIMWLKPVEVMRSRATSAKVKKHDDDINSFDCPLLTGEDWRTDLCILLTNLSLPSIIAEAVLKQRRVAIVSTLQ</sequence>
<dbReference type="Gene3D" id="1.10.472.130">
    <property type="match status" value="1"/>
</dbReference>
<dbReference type="GO" id="GO:0030286">
    <property type="term" value="C:dynein complex"/>
    <property type="evidence" value="ECO:0007669"/>
    <property type="project" value="UniProtKB-KW"/>
</dbReference>
<dbReference type="Pfam" id="PF17852">
    <property type="entry name" value="Dynein_AAA_lid"/>
    <property type="match status" value="1"/>
</dbReference>
<dbReference type="Gene3D" id="1.10.8.720">
    <property type="entry name" value="Region D6 of dynein motor"/>
    <property type="match status" value="1"/>
</dbReference>
<dbReference type="Gene3D" id="1.20.920.20">
    <property type="match status" value="1"/>
</dbReference>
<evidence type="ECO:0000256" key="8">
    <source>
        <dbReference type="ARBA" id="ARBA00023054"/>
    </source>
</evidence>
<evidence type="ECO:0000256" key="3">
    <source>
        <dbReference type="ARBA" id="ARBA00022490"/>
    </source>
</evidence>
<dbReference type="GO" id="GO:0005874">
    <property type="term" value="C:microtubule"/>
    <property type="evidence" value="ECO:0007669"/>
    <property type="project" value="UniProtKB-KW"/>
</dbReference>
<dbReference type="InterPro" id="IPR027417">
    <property type="entry name" value="P-loop_NTPase"/>
</dbReference>
<feature type="compositionally biased region" description="Polar residues" evidence="12">
    <location>
        <begin position="3015"/>
        <end position="3027"/>
    </location>
</feature>
<dbReference type="Gene3D" id="3.40.50.300">
    <property type="entry name" value="P-loop containing nucleotide triphosphate hydrolases"/>
    <property type="match status" value="6"/>
</dbReference>
<feature type="domain" description="Dynein heavy chain ATP-binding dynein motor region" evidence="18">
    <location>
        <begin position="3960"/>
        <end position="4014"/>
    </location>
</feature>
<feature type="domain" description="Dynein heavy chain linker" evidence="14">
    <location>
        <begin position="1057"/>
        <end position="1530"/>
    </location>
</feature>
<protein>
    <submittedName>
        <fullName evidence="22">Dynein heavy chain domain-containing protein 1</fullName>
    </submittedName>
</protein>
<evidence type="ECO:0000256" key="11">
    <source>
        <dbReference type="SAM" id="Coils"/>
    </source>
</evidence>
<evidence type="ECO:0000259" key="16">
    <source>
        <dbReference type="Pfam" id="PF12777"/>
    </source>
</evidence>
<feature type="compositionally biased region" description="Basic residues" evidence="12">
    <location>
        <begin position="2875"/>
        <end position="2885"/>
    </location>
</feature>
<dbReference type="Pfam" id="PF12781">
    <property type="entry name" value="AAA_9"/>
    <property type="match status" value="2"/>
</dbReference>
<dbReference type="InterPro" id="IPR024317">
    <property type="entry name" value="Dynein_heavy_chain_D4_dom"/>
</dbReference>
<evidence type="ECO:0000256" key="1">
    <source>
        <dbReference type="ARBA" id="ARBA00004245"/>
    </source>
</evidence>
<dbReference type="InterPro" id="IPR013602">
    <property type="entry name" value="Dynein_heavy_linker"/>
</dbReference>
<dbReference type="InterPro" id="IPR035699">
    <property type="entry name" value="AAA_6"/>
</dbReference>
<dbReference type="Pfam" id="PF12777">
    <property type="entry name" value="MT"/>
    <property type="match status" value="1"/>
</dbReference>
<keyword evidence="7" id="KW-0243">Dynein</keyword>
<feature type="domain" description="Dynein heavy chain coiled coil stalk" evidence="16">
    <location>
        <begin position="3606"/>
        <end position="3883"/>
    </location>
</feature>
<feature type="domain" description="Dynein heavy chain hydrolytic ATP-binding dynein motor region" evidence="15">
    <location>
        <begin position="1968"/>
        <end position="2092"/>
    </location>
</feature>
<dbReference type="Pfam" id="PF18199">
    <property type="entry name" value="Dynein_C"/>
    <property type="match status" value="1"/>
</dbReference>
<feature type="domain" description="Dynein heavy chain AAA module D4" evidence="17">
    <location>
        <begin position="3219"/>
        <end position="3266"/>
    </location>
</feature>
<dbReference type="Gene3D" id="1.10.287.2620">
    <property type="match status" value="1"/>
</dbReference>
<dbReference type="Pfam" id="PF12775">
    <property type="entry name" value="AAA_7"/>
    <property type="match status" value="1"/>
</dbReference>
<evidence type="ECO:0000313" key="22">
    <source>
        <dbReference type="EMBL" id="KAK2570096.1"/>
    </source>
</evidence>
<name>A0AAD9QZR9_ACRCE</name>
<dbReference type="InterPro" id="IPR026983">
    <property type="entry name" value="DHC"/>
</dbReference>
<evidence type="ECO:0000313" key="23">
    <source>
        <dbReference type="Proteomes" id="UP001249851"/>
    </source>
</evidence>
<reference evidence="22" key="1">
    <citation type="journal article" date="2023" name="G3 (Bethesda)">
        <title>Whole genome assembly and annotation of the endangered Caribbean coral Acropora cervicornis.</title>
        <authorList>
            <person name="Selwyn J.D."/>
            <person name="Vollmer S.V."/>
        </authorList>
    </citation>
    <scope>NUCLEOTIDE SEQUENCE</scope>
    <source>
        <strain evidence="22">K2</strain>
    </source>
</reference>
<evidence type="ECO:0000259" key="18">
    <source>
        <dbReference type="Pfam" id="PF12781"/>
    </source>
</evidence>
<evidence type="ECO:0000259" key="20">
    <source>
        <dbReference type="Pfam" id="PF18198"/>
    </source>
</evidence>
<evidence type="ECO:0000259" key="19">
    <source>
        <dbReference type="Pfam" id="PF17852"/>
    </source>
</evidence>
<dbReference type="Gene3D" id="1.20.140.100">
    <property type="entry name" value="Dynein heavy chain, N-terminal domain 2"/>
    <property type="match status" value="1"/>
</dbReference>
<feature type="domain" description="Dynein heavy chain hydrolytic ATP-binding dynein motor region" evidence="15">
    <location>
        <begin position="1712"/>
        <end position="1831"/>
    </location>
</feature>
<dbReference type="GO" id="GO:0051959">
    <property type="term" value="F:dynein light intermediate chain binding"/>
    <property type="evidence" value="ECO:0007669"/>
    <property type="project" value="InterPro"/>
</dbReference>
<reference evidence="22" key="2">
    <citation type="journal article" date="2023" name="Science">
        <title>Genomic signatures of disease resistance in endangered staghorn corals.</title>
        <authorList>
            <person name="Vollmer S.V."/>
            <person name="Selwyn J.D."/>
            <person name="Despard B.A."/>
            <person name="Roesel C.L."/>
        </authorList>
    </citation>
    <scope>NUCLEOTIDE SEQUENCE</scope>
    <source>
        <strain evidence="22">K2</strain>
    </source>
</reference>
<feature type="domain" description="Dynein heavy chain AAA 5 extension" evidence="19">
    <location>
        <begin position="2536"/>
        <end position="2601"/>
    </location>
</feature>
<dbReference type="InterPro" id="IPR043157">
    <property type="entry name" value="Dynein_AAA1S"/>
</dbReference>
<feature type="region of interest" description="Disordered" evidence="12">
    <location>
        <begin position="4077"/>
        <end position="4097"/>
    </location>
</feature>
<feature type="domain" description="Dynein heavy chain AAA module D4" evidence="17">
    <location>
        <begin position="3318"/>
        <end position="3541"/>
    </location>
</feature>
<dbReference type="InterPro" id="IPR043160">
    <property type="entry name" value="Dynein_C_barrel"/>
</dbReference>
<dbReference type="Pfam" id="PF12780">
    <property type="entry name" value="AAA_8"/>
    <property type="match status" value="2"/>
</dbReference>
<feature type="region of interest" description="Disordered" evidence="12">
    <location>
        <begin position="3917"/>
        <end position="3936"/>
    </location>
</feature>
<dbReference type="Gene3D" id="1.10.8.710">
    <property type="match status" value="1"/>
</dbReference>
<keyword evidence="9" id="KW-0505">Motor protein</keyword>
<feature type="compositionally biased region" description="Basic and acidic residues" evidence="12">
    <location>
        <begin position="1911"/>
        <end position="1929"/>
    </location>
</feature>
<dbReference type="EMBL" id="JARQWQ010000008">
    <property type="protein sequence ID" value="KAK2570096.1"/>
    <property type="molecule type" value="Genomic_DNA"/>
</dbReference>
<dbReference type="InterPro" id="IPR024743">
    <property type="entry name" value="Dynein_HC_stalk"/>
</dbReference>
<keyword evidence="3" id="KW-0963">Cytoplasm</keyword>
<dbReference type="GO" id="GO:0007018">
    <property type="term" value="P:microtubule-based movement"/>
    <property type="evidence" value="ECO:0007669"/>
    <property type="project" value="InterPro"/>
</dbReference>
<dbReference type="InterPro" id="IPR041228">
    <property type="entry name" value="Dynein_C"/>
</dbReference>
<keyword evidence="8 11" id="KW-0175">Coiled coil</keyword>
<dbReference type="Proteomes" id="UP001249851">
    <property type="component" value="Unassembled WGS sequence"/>
</dbReference>
<feature type="region of interest" description="Disordered" evidence="12">
    <location>
        <begin position="2870"/>
        <end position="2895"/>
    </location>
</feature>
<comment type="similarity">
    <text evidence="2">Belongs to the dynein heavy chain family.</text>
</comment>
<evidence type="ECO:0000256" key="2">
    <source>
        <dbReference type="ARBA" id="ARBA00008887"/>
    </source>
</evidence>
<feature type="compositionally biased region" description="Basic and acidic residues" evidence="12">
    <location>
        <begin position="3034"/>
        <end position="3050"/>
    </location>
</feature>
<evidence type="ECO:0000256" key="4">
    <source>
        <dbReference type="ARBA" id="ARBA00022701"/>
    </source>
</evidence>
<dbReference type="Gene3D" id="1.20.1270.280">
    <property type="match status" value="1"/>
</dbReference>
<feature type="compositionally biased region" description="Polar residues" evidence="12">
    <location>
        <begin position="1930"/>
        <end position="1939"/>
    </location>
</feature>
<feature type="coiled-coil region" evidence="11">
    <location>
        <begin position="3546"/>
        <end position="3618"/>
    </location>
</feature>
<dbReference type="Pfam" id="PF12774">
    <property type="entry name" value="AAA_6"/>
    <property type="match status" value="3"/>
</dbReference>
<dbReference type="InterPro" id="IPR004273">
    <property type="entry name" value="Dynein_heavy_D6_P-loop"/>
</dbReference>
<evidence type="ECO:0000259" key="13">
    <source>
        <dbReference type="Pfam" id="PF03028"/>
    </source>
</evidence>
<feature type="domain" description="Dynein heavy chain hydrolytic ATP-binding dynein motor region" evidence="15">
    <location>
        <begin position="2118"/>
        <end position="2217"/>
    </location>
</feature>
<feature type="region of interest" description="Disordered" evidence="12">
    <location>
        <begin position="19"/>
        <end position="39"/>
    </location>
</feature>
<evidence type="ECO:0000259" key="15">
    <source>
        <dbReference type="Pfam" id="PF12774"/>
    </source>
</evidence>
<feature type="compositionally biased region" description="Acidic residues" evidence="12">
    <location>
        <begin position="3080"/>
        <end position="3106"/>
    </location>
</feature>